<dbReference type="OrthoDB" id="9808735at2"/>
<feature type="chain" id="PRO_5003402705" evidence="1">
    <location>
        <begin position="19"/>
        <end position="118"/>
    </location>
</feature>
<dbReference type="EMBL" id="FP476056">
    <property type="protein sequence ID" value="CAZ96621.1"/>
    <property type="molecule type" value="Genomic_DNA"/>
</dbReference>
<dbReference type="PROSITE" id="PS50206">
    <property type="entry name" value="RHODANESE_3"/>
    <property type="match status" value="1"/>
</dbReference>
<feature type="signal peptide" evidence="1">
    <location>
        <begin position="1"/>
        <end position="18"/>
    </location>
</feature>
<dbReference type="PATRIC" id="fig|63186.3.peg.2431"/>
<accession>G0L5Z6</accession>
<dbReference type="Pfam" id="PF00581">
    <property type="entry name" value="Rhodanese"/>
    <property type="match status" value="1"/>
</dbReference>
<keyword evidence="1" id="KW-0732">Signal</keyword>
<evidence type="ECO:0000256" key="1">
    <source>
        <dbReference type="SAM" id="SignalP"/>
    </source>
</evidence>
<dbReference type="CDD" id="cd00158">
    <property type="entry name" value="RHOD"/>
    <property type="match status" value="1"/>
</dbReference>
<dbReference type="SUPFAM" id="SSF52821">
    <property type="entry name" value="Rhodanese/Cell cycle control phosphatase"/>
    <property type="match status" value="1"/>
</dbReference>
<keyword evidence="3" id="KW-0808">Transferase</keyword>
<dbReference type="HOGENOM" id="CLU_089574_1_6_10"/>
<keyword evidence="4" id="KW-1185">Reference proteome</keyword>
<organism evidence="3 4">
    <name type="scientific">Zobellia galactanivorans (strain DSM 12802 / CCUG 47099 / CIP 106680 / NCIMB 13871 / Dsij)</name>
    <dbReference type="NCBI Taxonomy" id="63186"/>
    <lineage>
        <taxon>Bacteria</taxon>
        <taxon>Pseudomonadati</taxon>
        <taxon>Bacteroidota</taxon>
        <taxon>Flavobacteriia</taxon>
        <taxon>Flavobacteriales</taxon>
        <taxon>Flavobacteriaceae</taxon>
        <taxon>Zobellia</taxon>
    </lineage>
</organism>
<dbReference type="STRING" id="63186.ZOBELLIA_2471"/>
<dbReference type="EC" id="2.8.1.1" evidence="3"/>
<name>G0L5Z6_ZOBGA</name>
<gene>
    <name evidence="3" type="primary">glpE3</name>
    <name evidence="3" type="ordered locus">zobellia_2471</name>
</gene>
<dbReference type="Gene3D" id="3.40.250.10">
    <property type="entry name" value="Rhodanese-like domain"/>
    <property type="match status" value="1"/>
</dbReference>
<dbReference type="PANTHER" id="PTHR43031">
    <property type="entry name" value="FAD-DEPENDENT OXIDOREDUCTASE"/>
    <property type="match status" value="1"/>
</dbReference>
<dbReference type="PANTHER" id="PTHR43031:SF1">
    <property type="entry name" value="PYRIDINE NUCLEOTIDE-DISULPHIDE OXIDOREDUCTASE"/>
    <property type="match status" value="1"/>
</dbReference>
<dbReference type="InterPro" id="IPR036873">
    <property type="entry name" value="Rhodanese-like_dom_sf"/>
</dbReference>
<feature type="domain" description="Rhodanese" evidence="2">
    <location>
        <begin position="32"/>
        <end position="117"/>
    </location>
</feature>
<dbReference type="RefSeq" id="WP_013993819.1">
    <property type="nucleotide sequence ID" value="NC_015844.1"/>
</dbReference>
<dbReference type="Proteomes" id="UP000008898">
    <property type="component" value="Chromosome"/>
</dbReference>
<reference evidence="4" key="1">
    <citation type="submission" date="2009-07" db="EMBL/GenBank/DDBJ databases">
        <title>Complete genome sequence of Zobellia galactanivorans Dsij.</title>
        <authorList>
            <consortium name="Genoscope - CEA"/>
        </authorList>
    </citation>
    <scope>NUCLEOTIDE SEQUENCE [LARGE SCALE GENOMIC DNA]</scope>
    <source>
        <strain evidence="4">DSM 12802 / CCUG 47099 / CIP 106680 / NCIMB 13871 / Dsij</strain>
    </source>
</reference>
<dbReference type="AlphaFoldDB" id="G0L5Z6"/>
<dbReference type="GO" id="GO:0004792">
    <property type="term" value="F:thiosulfate-cyanide sulfurtransferase activity"/>
    <property type="evidence" value="ECO:0007669"/>
    <property type="project" value="UniProtKB-EC"/>
</dbReference>
<dbReference type="KEGG" id="zga:ZOBELLIA_2471"/>
<sequence length="118" mass="13149">MKVYIFTLLLCMITLGCAQSKTKPITEFSQNDIENAILLDVRTPEEFNGGHLDKAVNINWFDADFAERVNTIDRAQTVYVYCKKGGRSAKAAQVLDSLGFNVVDLEGGYDAYMASKKN</sequence>
<reference evidence="3 4" key="2">
    <citation type="journal article" date="2012" name="Environ. Microbiol.">
        <title>Characterization of the first alginolytic operons in a marine bacterium: from their emergence in marine Flavobacteriia to their independent transfers to marine Proteobacteria and human gut Bacteroides.</title>
        <authorList>
            <person name="Thomas F."/>
            <person name="Barbeyron T."/>
            <person name="Tonon T."/>
            <person name="Genicot S."/>
            <person name="Czjzek M."/>
            <person name="Michel G."/>
        </authorList>
    </citation>
    <scope>NUCLEOTIDE SEQUENCE [LARGE SCALE GENOMIC DNA]</scope>
    <source>
        <strain evidence="4">DSM 12802 / CCUG 47099 / CIP 106680 / NCIMB 13871 / Dsij</strain>
    </source>
</reference>
<proteinExistence type="predicted"/>
<protein>
    <submittedName>
        <fullName evidence="3">Thiosulfate sulfurtransferase</fullName>
        <ecNumber evidence="3">2.8.1.1</ecNumber>
    </submittedName>
</protein>
<evidence type="ECO:0000313" key="4">
    <source>
        <dbReference type="Proteomes" id="UP000008898"/>
    </source>
</evidence>
<evidence type="ECO:0000313" key="3">
    <source>
        <dbReference type="EMBL" id="CAZ96621.1"/>
    </source>
</evidence>
<evidence type="ECO:0000259" key="2">
    <source>
        <dbReference type="PROSITE" id="PS50206"/>
    </source>
</evidence>
<dbReference type="SMART" id="SM00450">
    <property type="entry name" value="RHOD"/>
    <property type="match status" value="1"/>
</dbReference>
<dbReference type="PROSITE" id="PS51257">
    <property type="entry name" value="PROKAR_LIPOPROTEIN"/>
    <property type="match status" value="1"/>
</dbReference>
<dbReference type="InterPro" id="IPR050229">
    <property type="entry name" value="GlpE_sulfurtransferase"/>
</dbReference>
<dbReference type="InterPro" id="IPR001763">
    <property type="entry name" value="Rhodanese-like_dom"/>
</dbReference>